<name>A0ABV1I020_9FIRM</name>
<dbReference type="InterPro" id="IPR036457">
    <property type="entry name" value="PPM-type-like_dom_sf"/>
</dbReference>
<feature type="transmembrane region" description="Helical" evidence="2">
    <location>
        <begin position="30"/>
        <end position="51"/>
    </location>
</feature>
<dbReference type="Proteomes" id="UP001470288">
    <property type="component" value="Unassembled WGS sequence"/>
</dbReference>
<keyword evidence="2" id="KW-0472">Membrane</keyword>
<evidence type="ECO:0000313" key="4">
    <source>
        <dbReference type="EMBL" id="MEQ2578535.1"/>
    </source>
</evidence>
<reference evidence="4 5" key="1">
    <citation type="submission" date="2024-03" db="EMBL/GenBank/DDBJ databases">
        <title>Human intestinal bacterial collection.</title>
        <authorList>
            <person name="Pauvert C."/>
            <person name="Hitch T.C.A."/>
            <person name="Clavel T."/>
        </authorList>
    </citation>
    <scope>NUCLEOTIDE SEQUENCE [LARGE SCALE GENOMIC DNA]</scope>
    <source>
        <strain evidence="4 5">CLA-AA-H78B</strain>
    </source>
</reference>
<sequence length="468" mass="52534">MEWTKYVLACTLGVCMLILFGRRDEGRDKWIFGLAVGGSLAAMELTVEYMYHKELWVMASSVMKSLALFSLIVLAGYGWEWIRSHKREDSEQEPVHPVRQWIEEYQESFAQLSRSFCMTPQMTPVTDRGELLFQQRLAENRIAAAGQIREMGSILEGAMERIYGTKEDVPLEQEIGKRLRFMGITLIQVFFYSPGGRKRQVYVTMHTKRKICVPVKKVAAVLSELTDCEMMPARDSRTFVSQEKVTVLFVEATAYQVLYGIKKVTKPGEAVSGDNFSVFWLPEGRFVAGLSDGMGSGLQACGQSETVLDLMEQFLEAGFSRETAVRMINSSIVLQPEPHIFSTVDLASIDLYTGICEFLKIGSAASFIRRERNVECIRGTGLPAGISSELPLDPYRVRIYDGNLLFLMTDGVLGALPEGQEEAVMKDLIWNLPPGTPSEMAARLMEQVQTYGKAADDMTILVVGIWKR</sequence>
<gene>
    <name evidence="4" type="ORF">WMO62_06705</name>
</gene>
<feature type="domain" description="PPM-type phosphatase" evidence="3">
    <location>
        <begin position="254"/>
        <end position="465"/>
    </location>
</feature>
<accession>A0ABV1I020</accession>
<evidence type="ECO:0000256" key="1">
    <source>
        <dbReference type="ARBA" id="ARBA00022801"/>
    </source>
</evidence>
<evidence type="ECO:0000313" key="5">
    <source>
        <dbReference type="Proteomes" id="UP001470288"/>
    </source>
</evidence>
<protein>
    <submittedName>
        <fullName evidence="4">SpoIIE family protein phosphatase</fullName>
    </submittedName>
</protein>
<dbReference type="InterPro" id="IPR052016">
    <property type="entry name" value="Bact_Sigma-Reg"/>
</dbReference>
<feature type="transmembrane region" description="Helical" evidence="2">
    <location>
        <begin position="6"/>
        <end position="23"/>
    </location>
</feature>
<dbReference type="EMBL" id="JBBMFC010000009">
    <property type="protein sequence ID" value="MEQ2578535.1"/>
    <property type="molecule type" value="Genomic_DNA"/>
</dbReference>
<keyword evidence="2" id="KW-1133">Transmembrane helix</keyword>
<dbReference type="SUPFAM" id="SSF81606">
    <property type="entry name" value="PP2C-like"/>
    <property type="match status" value="1"/>
</dbReference>
<dbReference type="RefSeq" id="WP_349144221.1">
    <property type="nucleotide sequence ID" value="NZ_JBBMFC010000009.1"/>
</dbReference>
<dbReference type="PANTHER" id="PTHR43156:SF2">
    <property type="entry name" value="STAGE II SPORULATION PROTEIN E"/>
    <property type="match status" value="1"/>
</dbReference>
<evidence type="ECO:0000256" key="2">
    <source>
        <dbReference type="SAM" id="Phobius"/>
    </source>
</evidence>
<keyword evidence="2" id="KW-0812">Transmembrane</keyword>
<dbReference type="PANTHER" id="PTHR43156">
    <property type="entry name" value="STAGE II SPORULATION PROTEIN E-RELATED"/>
    <property type="match status" value="1"/>
</dbReference>
<keyword evidence="1" id="KW-0378">Hydrolase</keyword>
<dbReference type="SMART" id="SM00331">
    <property type="entry name" value="PP2C_SIG"/>
    <property type="match status" value="1"/>
</dbReference>
<dbReference type="InterPro" id="IPR001932">
    <property type="entry name" value="PPM-type_phosphatase-like_dom"/>
</dbReference>
<evidence type="ECO:0000259" key="3">
    <source>
        <dbReference type="SMART" id="SM00331"/>
    </source>
</evidence>
<organism evidence="4 5">
    <name type="scientific">Hominiventricola aquisgranensis</name>
    <dbReference type="NCBI Taxonomy" id="3133164"/>
    <lineage>
        <taxon>Bacteria</taxon>
        <taxon>Bacillati</taxon>
        <taxon>Bacillota</taxon>
        <taxon>Clostridia</taxon>
        <taxon>Lachnospirales</taxon>
        <taxon>Lachnospiraceae</taxon>
        <taxon>Hominiventricola</taxon>
    </lineage>
</organism>
<dbReference type="Pfam" id="PF07228">
    <property type="entry name" value="SpoIIE"/>
    <property type="match status" value="1"/>
</dbReference>
<dbReference type="Gene3D" id="3.60.40.10">
    <property type="entry name" value="PPM-type phosphatase domain"/>
    <property type="match status" value="1"/>
</dbReference>
<keyword evidence="5" id="KW-1185">Reference proteome</keyword>
<comment type="caution">
    <text evidence="4">The sequence shown here is derived from an EMBL/GenBank/DDBJ whole genome shotgun (WGS) entry which is preliminary data.</text>
</comment>
<feature type="transmembrane region" description="Helical" evidence="2">
    <location>
        <begin position="57"/>
        <end position="79"/>
    </location>
</feature>
<proteinExistence type="predicted"/>